<dbReference type="EMBL" id="JBBPBK010000004">
    <property type="protein sequence ID" value="KAK9287563.1"/>
    <property type="molecule type" value="Genomic_DNA"/>
</dbReference>
<dbReference type="PANTHER" id="PTHR23054">
    <property type="entry name" value="TERNARY COMPLEX FACTOR MIP1, LEUCINE-ZIPPER-RELATED"/>
    <property type="match status" value="1"/>
</dbReference>
<reference evidence="3 4" key="1">
    <citation type="journal article" date="2024" name="Plant J.">
        <title>Genome sequences and population genomics reveal climatic adaptation and genomic divergence between two closely related sweetgum species.</title>
        <authorList>
            <person name="Xu W.Q."/>
            <person name="Ren C.Q."/>
            <person name="Zhang X.Y."/>
            <person name="Comes H.P."/>
            <person name="Liu X.H."/>
            <person name="Li Y.G."/>
            <person name="Kettle C.J."/>
            <person name="Jalonen R."/>
            <person name="Gaisberger H."/>
            <person name="Ma Y.Z."/>
            <person name="Qiu Y.X."/>
        </authorList>
    </citation>
    <scope>NUCLEOTIDE SEQUENCE [LARGE SCALE GENOMIC DNA]</scope>
    <source>
        <strain evidence="3">Hangzhou</strain>
    </source>
</reference>
<evidence type="ECO:0000313" key="3">
    <source>
        <dbReference type="EMBL" id="KAK9287563.1"/>
    </source>
</evidence>
<gene>
    <name evidence="3" type="ORF">L1049_015984</name>
</gene>
<feature type="region of interest" description="Disordered" evidence="1">
    <location>
        <begin position="17"/>
        <end position="42"/>
    </location>
</feature>
<dbReference type="Proteomes" id="UP001415857">
    <property type="component" value="Unassembled WGS sequence"/>
</dbReference>
<dbReference type="AlphaFoldDB" id="A0AAP0S0L5"/>
<feature type="domain" description="Ternary complex factor MIP1 leucine-zipper" evidence="2">
    <location>
        <begin position="71"/>
        <end position="153"/>
    </location>
</feature>
<name>A0AAP0S0L5_LIQFO</name>
<feature type="compositionally biased region" description="Basic and acidic residues" evidence="1">
    <location>
        <begin position="28"/>
        <end position="40"/>
    </location>
</feature>
<evidence type="ECO:0000256" key="1">
    <source>
        <dbReference type="SAM" id="MobiDB-lite"/>
    </source>
</evidence>
<accession>A0AAP0S0L5</accession>
<dbReference type="Pfam" id="PF14389">
    <property type="entry name" value="Lzipper-MIP1"/>
    <property type="match status" value="1"/>
</dbReference>
<feature type="region of interest" description="Disordered" evidence="1">
    <location>
        <begin position="56"/>
        <end position="75"/>
    </location>
</feature>
<protein>
    <recommendedName>
        <fullName evidence="2">Ternary complex factor MIP1 leucine-zipper domain-containing protein</fullName>
    </recommendedName>
</protein>
<comment type="caution">
    <text evidence="3">The sequence shown here is derived from an EMBL/GenBank/DDBJ whole genome shotgun (WGS) entry which is preliminary data.</text>
</comment>
<evidence type="ECO:0000313" key="4">
    <source>
        <dbReference type="Proteomes" id="UP001415857"/>
    </source>
</evidence>
<proteinExistence type="predicted"/>
<keyword evidence="4" id="KW-1185">Reference proteome</keyword>
<sequence length="162" mass="18860">MHEVKWRGSSLKPLKFLEVTAPRHKRSKSDPPRRKVEENKLNNIFEASPRLKSDMGQLKSCVETKKRQSPNTEVQNSLKEEIVQLQKGLQDQFVVRRALEEALECRSFPHDLTNEIPMLKPAQNLIKEIAVLELQVVYLEQYLLSLYRKTFDQPSLILVYCG</sequence>
<evidence type="ECO:0000259" key="2">
    <source>
        <dbReference type="Pfam" id="PF14389"/>
    </source>
</evidence>
<dbReference type="PANTHER" id="PTHR23054:SF20">
    <property type="entry name" value="DUF547 DOMAIN-CONTAINING PROTEIN"/>
    <property type="match status" value="1"/>
</dbReference>
<organism evidence="3 4">
    <name type="scientific">Liquidambar formosana</name>
    <name type="common">Formosan gum</name>
    <dbReference type="NCBI Taxonomy" id="63359"/>
    <lineage>
        <taxon>Eukaryota</taxon>
        <taxon>Viridiplantae</taxon>
        <taxon>Streptophyta</taxon>
        <taxon>Embryophyta</taxon>
        <taxon>Tracheophyta</taxon>
        <taxon>Spermatophyta</taxon>
        <taxon>Magnoliopsida</taxon>
        <taxon>eudicotyledons</taxon>
        <taxon>Gunneridae</taxon>
        <taxon>Pentapetalae</taxon>
        <taxon>Saxifragales</taxon>
        <taxon>Altingiaceae</taxon>
        <taxon>Liquidambar</taxon>
    </lineage>
</organism>
<dbReference type="InterPro" id="IPR025757">
    <property type="entry name" value="MIP1_Leuzipper"/>
</dbReference>